<dbReference type="InterPro" id="IPR015917">
    <property type="entry name" value="Pept_C14A"/>
</dbReference>
<evidence type="ECO:0000256" key="3">
    <source>
        <dbReference type="ARBA" id="ARBA00023043"/>
    </source>
</evidence>
<dbReference type="PROSITE" id="PS50208">
    <property type="entry name" value="CASPASE_P20"/>
    <property type="match status" value="1"/>
</dbReference>
<evidence type="ECO:0000256" key="6">
    <source>
        <dbReference type="SAM" id="Phobius"/>
    </source>
</evidence>
<feature type="non-terminal residue" evidence="9">
    <location>
        <position position="748"/>
    </location>
</feature>
<dbReference type="EMBL" id="CAXKWB010014649">
    <property type="protein sequence ID" value="CAL4111295.1"/>
    <property type="molecule type" value="Genomic_DNA"/>
</dbReference>
<dbReference type="PROSITE" id="PS50207">
    <property type="entry name" value="CASPASE_P10"/>
    <property type="match status" value="1"/>
</dbReference>
<comment type="similarity">
    <text evidence="1 5">Belongs to the peptidase C14A family.</text>
</comment>
<dbReference type="Proteomes" id="UP001497623">
    <property type="component" value="Unassembled WGS sequence"/>
</dbReference>
<feature type="repeat" description="ANK" evidence="4">
    <location>
        <begin position="97"/>
        <end position="129"/>
    </location>
</feature>
<dbReference type="SUPFAM" id="SSF48403">
    <property type="entry name" value="Ankyrin repeat"/>
    <property type="match status" value="2"/>
</dbReference>
<dbReference type="InterPro" id="IPR011600">
    <property type="entry name" value="Pept_C14_caspase"/>
</dbReference>
<dbReference type="Pfam" id="PF12796">
    <property type="entry name" value="Ank_2"/>
    <property type="match status" value="2"/>
</dbReference>
<evidence type="ECO:0000256" key="4">
    <source>
        <dbReference type="PROSITE-ProRule" id="PRU00023"/>
    </source>
</evidence>
<feature type="domain" description="Caspase family p20" evidence="8">
    <location>
        <begin position="503"/>
        <end position="628"/>
    </location>
</feature>
<evidence type="ECO:0000256" key="2">
    <source>
        <dbReference type="ARBA" id="ARBA00022737"/>
    </source>
</evidence>
<feature type="transmembrane region" description="Helical" evidence="6">
    <location>
        <begin position="283"/>
        <end position="304"/>
    </location>
</feature>
<dbReference type="CDD" id="cd22541">
    <property type="entry name" value="SP5_N"/>
    <property type="match status" value="1"/>
</dbReference>
<sequence>MALDYGHLTIVESLINAHANVSITKQNGWTALHYAARYNRTDIAVLLLNTSLGADINAQTNVNDGRTPLIMATWEGYLTIVEALINAHANVSITQQDGWTALHYAARYNRTDIAVLLLNTSLDVDINAQTNLGYTPLMDEVSALHTAARYNRTAIAVLLLEQGADSTKRDKYGRTPAGLARYYGYHHLADIIDGLTTVNTTPADSALTTPSHHFPLSTTSAATPSWSSTPVTTYPQSTTPAVTTVWSNVSETSSRHWSIQSINPITTPILQPTTTTTTSDLHLQIPGIIVGVLVMVLLVVFSFFRRLQNRGDGSGTYANSEYPMNIITHSDPGNGIENILFESVNTAASQCGSAHGRETWPPLMIAVVEGNCNVADFLIKCKGASVEMGVGEHSTPPLVEGAWQGHLEMCRLLLQHGANPDAADSKGFHGIYVAAQNGNQEIIQVIIDYGGDPQLPRTGSIHTAANHARNNGHHELANWLDNKRKLTMRKAKDVGQGGTYVNESGLVVLLNYVRFREEKNYRKGADKDKENIITTFKSLHYSIDYHEDLYKYKTISVLENLRKDQRLWYKDSLILIINSHGLDRKSFVTSDGNDHDINLIKLLFTNTACPQLKNKPKVFIINCCRGKNKEMVKRPVTNDNTDNASEGMKIETMNDAEAVVARTRPLEIELPTNMAVITSSSEGVISTRSPQNGSYFIQCLCEALKNKPGDDMGLVIDTVADMMKEKKKHHPTDLYERPFRRFVFELQD</sequence>
<dbReference type="InterPro" id="IPR029030">
    <property type="entry name" value="Caspase-like_dom_sf"/>
</dbReference>
<dbReference type="SMART" id="SM00115">
    <property type="entry name" value="CASc"/>
    <property type="match status" value="1"/>
</dbReference>
<evidence type="ECO:0000256" key="5">
    <source>
        <dbReference type="RuleBase" id="RU003971"/>
    </source>
</evidence>
<dbReference type="PANTHER" id="PTHR24198:SF165">
    <property type="entry name" value="ANKYRIN REPEAT-CONTAINING PROTEIN-RELATED"/>
    <property type="match status" value="1"/>
</dbReference>
<evidence type="ECO:0000313" key="10">
    <source>
        <dbReference type="Proteomes" id="UP001497623"/>
    </source>
</evidence>
<feature type="repeat" description="ANK" evidence="4">
    <location>
        <begin position="64"/>
        <end position="96"/>
    </location>
</feature>
<reference evidence="9 10" key="1">
    <citation type="submission" date="2024-05" db="EMBL/GenBank/DDBJ databases">
        <authorList>
            <person name="Wallberg A."/>
        </authorList>
    </citation>
    <scope>NUCLEOTIDE SEQUENCE [LARGE SCALE GENOMIC DNA]</scope>
</reference>
<dbReference type="InterPro" id="IPR036770">
    <property type="entry name" value="Ankyrin_rpt-contain_sf"/>
</dbReference>
<dbReference type="GO" id="GO:0004197">
    <property type="term" value="F:cysteine-type endopeptidase activity"/>
    <property type="evidence" value="ECO:0007669"/>
    <property type="project" value="InterPro"/>
</dbReference>
<dbReference type="SMART" id="SM00248">
    <property type="entry name" value="ANK"/>
    <property type="match status" value="7"/>
</dbReference>
<feature type="repeat" description="ANK" evidence="4">
    <location>
        <begin position="426"/>
        <end position="458"/>
    </location>
</feature>
<dbReference type="Gene3D" id="1.25.40.20">
    <property type="entry name" value="Ankyrin repeat-containing domain"/>
    <property type="match status" value="2"/>
</dbReference>
<dbReference type="GO" id="GO:0006508">
    <property type="term" value="P:proteolysis"/>
    <property type="evidence" value="ECO:0007669"/>
    <property type="project" value="InterPro"/>
</dbReference>
<proteinExistence type="inferred from homology"/>
<keyword evidence="6" id="KW-1133">Transmembrane helix</keyword>
<feature type="repeat" description="ANK" evidence="4">
    <location>
        <begin position="27"/>
        <end position="61"/>
    </location>
</feature>
<dbReference type="Pfam" id="PF00656">
    <property type="entry name" value="Peptidase_C14"/>
    <property type="match status" value="1"/>
</dbReference>
<feature type="repeat" description="ANK" evidence="4">
    <location>
        <begin position="393"/>
        <end position="425"/>
    </location>
</feature>
<evidence type="ECO:0000259" key="7">
    <source>
        <dbReference type="PROSITE" id="PS50207"/>
    </source>
</evidence>
<dbReference type="InterPro" id="IPR002110">
    <property type="entry name" value="Ankyrin_rpt"/>
</dbReference>
<protein>
    <submittedName>
        <fullName evidence="9">Uncharacterized protein</fullName>
    </submittedName>
</protein>
<name>A0AAV2R272_MEGNR</name>
<keyword evidence="10" id="KW-1185">Reference proteome</keyword>
<dbReference type="PRINTS" id="PR01415">
    <property type="entry name" value="ANKYRIN"/>
</dbReference>
<keyword evidence="6" id="KW-0472">Membrane</keyword>
<dbReference type="InterPro" id="IPR001309">
    <property type="entry name" value="Pept_C14_p20"/>
</dbReference>
<accession>A0AAV2R272</accession>
<keyword evidence="6" id="KW-0812">Transmembrane</keyword>
<gene>
    <name evidence="9" type="ORF">MNOR_LOCUS19602</name>
</gene>
<dbReference type="PROSITE" id="PS50088">
    <property type="entry name" value="ANK_REPEAT"/>
    <property type="match status" value="6"/>
</dbReference>
<evidence type="ECO:0000256" key="1">
    <source>
        <dbReference type="ARBA" id="ARBA00010134"/>
    </source>
</evidence>
<dbReference type="InterPro" id="IPR002138">
    <property type="entry name" value="Pept_C14_p10"/>
</dbReference>
<feature type="repeat" description="ANK" evidence="4">
    <location>
        <begin position="139"/>
        <end position="171"/>
    </location>
</feature>
<dbReference type="AlphaFoldDB" id="A0AAV2R272"/>
<comment type="caution">
    <text evidence="9">The sequence shown here is derived from an EMBL/GenBank/DDBJ whole genome shotgun (WGS) entry which is preliminary data.</text>
</comment>
<dbReference type="Pfam" id="PF00023">
    <property type="entry name" value="Ank"/>
    <property type="match status" value="2"/>
</dbReference>
<evidence type="ECO:0000313" key="9">
    <source>
        <dbReference type="EMBL" id="CAL4111295.1"/>
    </source>
</evidence>
<dbReference type="PRINTS" id="PR00376">
    <property type="entry name" value="IL1BCENZYME"/>
</dbReference>
<dbReference type="PANTHER" id="PTHR24198">
    <property type="entry name" value="ANKYRIN REPEAT AND PROTEIN KINASE DOMAIN-CONTAINING PROTEIN"/>
    <property type="match status" value="1"/>
</dbReference>
<organism evidence="9 10">
    <name type="scientific">Meganyctiphanes norvegica</name>
    <name type="common">Northern krill</name>
    <name type="synonym">Thysanopoda norvegica</name>
    <dbReference type="NCBI Taxonomy" id="48144"/>
    <lineage>
        <taxon>Eukaryota</taxon>
        <taxon>Metazoa</taxon>
        <taxon>Ecdysozoa</taxon>
        <taxon>Arthropoda</taxon>
        <taxon>Crustacea</taxon>
        <taxon>Multicrustacea</taxon>
        <taxon>Malacostraca</taxon>
        <taxon>Eumalacostraca</taxon>
        <taxon>Eucarida</taxon>
        <taxon>Euphausiacea</taxon>
        <taxon>Euphausiidae</taxon>
        <taxon>Meganyctiphanes</taxon>
    </lineage>
</organism>
<dbReference type="Gene3D" id="3.40.50.1460">
    <property type="match status" value="1"/>
</dbReference>
<dbReference type="PROSITE" id="PS50297">
    <property type="entry name" value="ANK_REP_REGION"/>
    <property type="match status" value="5"/>
</dbReference>
<feature type="domain" description="Caspase family p10" evidence="7">
    <location>
        <begin position="667"/>
        <end position="705"/>
    </location>
</feature>
<evidence type="ECO:0000259" key="8">
    <source>
        <dbReference type="PROSITE" id="PS50208"/>
    </source>
</evidence>
<dbReference type="SUPFAM" id="SSF52129">
    <property type="entry name" value="Caspase-like"/>
    <property type="match status" value="1"/>
</dbReference>
<keyword evidence="2" id="KW-0677">Repeat</keyword>
<keyword evidence="3 4" id="KW-0040">ANK repeat</keyword>